<gene>
    <name evidence="3" type="ORF">CCS01_17755</name>
</gene>
<evidence type="ECO:0000256" key="1">
    <source>
        <dbReference type="SAM" id="MobiDB-lite"/>
    </source>
</evidence>
<sequence length="87" mass="9126">MRLQFFAVAGLAIGLFAATPVLAQSKPDETKPDTQAATTQQPGGDAAADQDSGSAMGATKQHTQAGANFRPPVYGTPYRDQKEGFKQ</sequence>
<accession>A0A2S6N9E3</accession>
<feature type="region of interest" description="Disordered" evidence="1">
    <location>
        <begin position="24"/>
        <end position="87"/>
    </location>
</feature>
<evidence type="ECO:0000256" key="2">
    <source>
        <dbReference type="SAM" id="SignalP"/>
    </source>
</evidence>
<keyword evidence="2" id="KW-0732">Signal</keyword>
<comment type="caution">
    <text evidence="3">The sequence shown here is derived from an EMBL/GenBank/DDBJ whole genome shotgun (WGS) entry which is preliminary data.</text>
</comment>
<reference evidence="3 4" key="1">
    <citation type="journal article" date="2018" name="Arch. Microbiol.">
        <title>New insights into the metabolic potential of the phototrophic purple bacterium Rhodopila globiformis DSM 161(T) from its draft genome sequence and evidence for a vanadium-dependent nitrogenase.</title>
        <authorList>
            <person name="Imhoff J.F."/>
            <person name="Rahn T."/>
            <person name="Kunzel S."/>
            <person name="Neulinger S.C."/>
        </authorList>
    </citation>
    <scope>NUCLEOTIDE SEQUENCE [LARGE SCALE GENOMIC DNA]</scope>
    <source>
        <strain evidence="3 4">DSM 161</strain>
    </source>
</reference>
<dbReference type="EMBL" id="NHRY01000195">
    <property type="protein sequence ID" value="PPQ31221.1"/>
    <property type="molecule type" value="Genomic_DNA"/>
</dbReference>
<dbReference type="AlphaFoldDB" id="A0A2S6N9E3"/>
<evidence type="ECO:0000313" key="4">
    <source>
        <dbReference type="Proteomes" id="UP000239724"/>
    </source>
</evidence>
<dbReference type="RefSeq" id="WP_104520160.1">
    <property type="nucleotide sequence ID" value="NZ_NHRY01000195.1"/>
</dbReference>
<feature type="signal peptide" evidence="2">
    <location>
        <begin position="1"/>
        <end position="23"/>
    </location>
</feature>
<protein>
    <submittedName>
        <fullName evidence="3">Uncharacterized protein</fullName>
    </submittedName>
</protein>
<feature type="chain" id="PRO_5018263827" evidence="2">
    <location>
        <begin position="24"/>
        <end position="87"/>
    </location>
</feature>
<evidence type="ECO:0000313" key="3">
    <source>
        <dbReference type="EMBL" id="PPQ31221.1"/>
    </source>
</evidence>
<dbReference type="Proteomes" id="UP000239724">
    <property type="component" value="Unassembled WGS sequence"/>
</dbReference>
<keyword evidence="4" id="KW-1185">Reference proteome</keyword>
<name>A0A2S6N9E3_RHOGL</name>
<organism evidence="3 4">
    <name type="scientific">Rhodopila globiformis</name>
    <name type="common">Rhodopseudomonas globiformis</name>
    <dbReference type="NCBI Taxonomy" id="1071"/>
    <lineage>
        <taxon>Bacteria</taxon>
        <taxon>Pseudomonadati</taxon>
        <taxon>Pseudomonadota</taxon>
        <taxon>Alphaproteobacteria</taxon>
        <taxon>Acetobacterales</taxon>
        <taxon>Acetobacteraceae</taxon>
        <taxon>Rhodopila</taxon>
    </lineage>
</organism>
<proteinExistence type="predicted"/>
<feature type="compositionally biased region" description="Low complexity" evidence="1">
    <location>
        <begin position="40"/>
        <end position="58"/>
    </location>
</feature>